<feature type="compositionally biased region" description="Basic and acidic residues" evidence="1">
    <location>
        <begin position="58"/>
        <end position="74"/>
    </location>
</feature>
<sequence length="106" mass="11459">MDRAVQGSGLKSDQAAQGNGLKMDRAAKGSGLADGEKERRAGFKQPTPKPTMPAISGKGKEKMEGNGKQEMRDRKQSMTVVIWNSIHSKTVEPRSTEISMKRNGAS</sequence>
<evidence type="ECO:0000313" key="3">
    <source>
        <dbReference type="Proteomes" id="UP001141253"/>
    </source>
</evidence>
<proteinExistence type="predicted"/>
<dbReference type="Proteomes" id="UP001141253">
    <property type="component" value="Chromosome 13"/>
</dbReference>
<comment type="caution">
    <text evidence="2">The sequence shown here is derived from an EMBL/GenBank/DDBJ whole genome shotgun (WGS) entry which is preliminary data.</text>
</comment>
<accession>A0ABQ9AWM8</accession>
<gene>
    <name evidence="2" type="ORF">OIU77_004750</name>
</gene>
<keyword evidence="3" id="KW-1185">Reference proteome</keyword>
<reference evidence="2" key="1">
    <citation type="submission" date="2022-10" db="EMBL/GenBank/DDBJ databases">
        <authorList>
            <person name="Hyden B.L."/>
            <person name="Feng K."/>
            <person name="Yates T."/>
            <person name="Jawdy S."/>
            <person name="Smart L.B."/>
            <person name="Muchero W."/>
        </authorList>
    </citation>
    <scope>NUCLEOTIDE SEQUENCE</scope>
    <source>
        <tissue evidence="2">Shoot tip</tissue>
    </source>
</reference>
<reference evidence="2" key="2">
    <citation type="journal article" date="2023" name="Int. J. Mol. Sci.">
        <title>De Novo Assembly and Annotation of 11 Diverse Shrub Willow (Salix) Genomes Reveals Novel Gene Organization in Sex-Linked Regions.</title>
        <authorList>
            <person name="Hyden B."/>
            <person name="Feng K."/>
            <person name="Yates T.B."/>
            <person name="Jawdy S."/>
            <person name="Cereghino C."/>
            <person name="Smart L.B."/>
            <person name="Muchero W."/>
        </authorList>
    </citation>
    <scope>NUCLEOTIDE SEQUENCE</scope>
    <source>
        <tissue evidence="2">Shoot tip</tissue>
    </source>
</reference>
<organism evidence="2 3">
    <name type="scientific">Salix suchowensis</name>
    <dbReference type="NCBI Taxonomy" id="1278906"/>
    <lineage>
        <taxon>Eukaryota</taxon>
        <taxon>Viridiplantae</taxon>
        <taxon>Streptophyta</taxon>
        <taxon>Embryophyta</taxon>
        <taxon>Tracheophyta</taxon>
        <taxon>Spermatophyta</taxon>
        <taxon>Magnoliopsida</taxon>
        <taxon>eudicotyledons</taxon>
        <taxon>Gunneridae</taxon>
        <taxon>Pentapetalae</taxon>
        <taxon>rosids</taxon>
        <taxon>fabids</taxon>
        <taxon>Malpighiales</taxon>
        <taxon>Salicaceae</taxon>
        <taxon>Saliceae</taxon>
        <taxon>Salix</taxon>
    </lineage>
</organism>
<evidence type="ECO:0000313" key="2">
    <source>
        <dbReference type="EMBL" id="KAJ6360790.1"/>
    </source>
</evidence>
<feature type="region of interest" description="Disordered" evidence="1">
    <location>
        <begin position="1"/>
        <end position="74"/>
    </location>
</feature>
<evidence type="ECO:0000256" key="1">
    <source>
        <dbReference type="SAM" id="MobiDB-lite"/>
    </source>
</evidence>
<protein>
    <submittedName>
        <fullName evidence="2">Uncharacterized protein</fullName>
    </submittedName>
</protein>
<dbReference type="EMBL" id="JAPFFI010000015">
    <property type="protein sequence ID" value="KAJ6360790.1"/>
    <property type="molecule type" value="Genomic_DNA"/>
</dbReference>
<name>A0ABQ9AWM8_9ROSI</name>